<dbReference type="OrthoDB" id="1953595at2"/>
<keyword evidence="3" id="KW-1185">Reference proteome</keyword>
<dbReference type="Proteomes" id="UP000001572">
    <property type="component" value="Chromosome"/>
</dbReference>
<reference evidence="3" key="1">
    <citation type="journal article" date="2016" name="Genome Announc.">
        <title>Complete genome sequence of Alkaliphilus metalliredigens strain QYMF, an alkaliphilic and metal-reducing bacterium isolated from borax-contaminated leachate ponds.</title>
        <authorList>
            <person name="Hwang C."/>
            <person name="Copeland A."/>
            <person name="Lucas S."/>
            <person name="Lapidus A."/>
            <person name="Barry K."/>
            <person name="Detter J.C."/>
            <person name="Glavina Del Rio T."/>
            <person name="Hammon N."/>
            <person name="Israni S."/>
            <person name="Dalin E."/>
            <person name="Tice H."/>
            <person name="Pitluck S."/>
            <person name="Chertkov O."/>
            <person name="Brettin T."/>
            <person name="Bruce D."/>
            <person name="Han C."/>
            <person name="Schmutz J."/>
            <person name="Larimer F."/>
            <person name="Land M.L."/>
            <person name="Hauser L."/>
            <person name="Kyrpides N."/>
            <person name="Mikhailova N."/>
            <person name="Ye Q."/>
            <person name="Zhou J."/>
            <person name="Richardson P."/>
            <person name="Fields M.W."/>
        </authorList>
    </citation>
    <scope>NUCLEOTIDE SEQUENCE [LARGE SCALE GENOMIC DNA]</scope>
    <source>
        <strain evidence="3">QYMF</strain>
    </source>
</reference>
<keyword evidence="1" id="KW-0812">Transmembrane</keyword>
<dbReference type="EMBL" id="CP000724">
    <property type="protein sequence ID" value="ABR50279.1"/>
    <property type="molecule type" value="Genomic_DNA"/>
</dbReference>
<accession>A6TVR1</accession>
<proteinExistence type="predicted"/>
<dbReference type="HOGENOM" id="CLU_1764133_0_0_9"/>
<keyword evidence="1" id="KW-0472">Membrane</keyword>
<evidence type="ECO:0000313" key="3">
    <source>
        <dbReference type="Proteomes" id="UP000001572"/>
    </source>
</evidence>
<protein>
    <submittedName>
        <fullName evidence="2">Uncharacterized protein</fullName>
    </submittedName>
</protein>
<dbReference type="RefSeq" id="WP_012065227.1">
    <property type="nucleotide sequence ID" value="NC_009633.1"/>
</dbReference>
<evidence type="ECO:0000256" key="1">
    <source>
        <dbReference type="SAM" id="Phobius"/>
    </source>
</evidence>
<evidence type="ECO:0000313" key="2">
    <source>
        <dbReference type="EMBL" id="ABR50279.1"/>
    </source>
</evidence>
<gene>
    <name evidence="2" type="ordered locus">Amet_4199</name>
</gene>
<name>A6TVR1_ALKMQ</name>
<sequence>MGTLMDKLDSLFTVERKDNNFKRIFMTFVLLILVGVSLPMYFMYEDYAYNKYKDHYEQVKTVVEEYKLQEGVYPVGEEMSWSDEKQLNTFFQSNNFNQARQFYYIDKSLLSQWVPSKYTYIIEIDTGTLYTSEFVVFKNKRWHLAYH</sequence>
<feature type="transmembrane region" description="Helical" evidence="1">
    <location>
        <begin position="24"/>
        <end position="44"/>
    </location>
</feature>
<organism evidence="2 3">
    <name type="scientific">Alkaliphilus metalliredigens (strain QYMF)</name>
    <dbReference type="NCBI Taxonomy" id="293826"/>
    <lineage>
        <taxon>Bacteria</taxon>
        <taxon>Bacillati</taxon>
        <taxon>Bacillota</taxon>
        <taxon>Clostridia</taxon>
        <taxon>Peptostreptococcales</taxon>
        <taxon>Natronincolaceae</taxon>
        <taxon>Alkaliphilus</taxon>
    </lineage>
</organism>
<dbReference type="AlphaFoldDB" id="A6TVR1"/>
<keyword evidence="1" id="KW-1133">Transmembrane helix</keyword>
<dbReference type="KEGG" id="amt:Amet_4199"/>